<dbReference type="HAMAP" id="MF_03117">
    <property type="entry name" value="Salvage_MtnC_euk"/>
    <property type="match status" value="1"/>
</dbReference>
<comment type="catalytic activity">
    <reaction evidence="6">
        <text>5-methylsulfanyl-2,3-dioxopentyl phosphate + H2O = 1,2-dihydroxy-5-(methylsulfanyl)pent-1-en-3-one + phosphate</text>
        <dbReference type="Rhea" id="RHEA:21700"/>
        <dbReference type="ChEBI" id="CHEBI:15377"/>
        <dbReference type="ChEBI" id="CHEBI:43474"/>
        <dbReference type="ChEBI" id="CHEBI:49252"/>
        <dbReference type="ChEBI" id="CHEBI:58828"/>
        <dbReference type="EC" id="3.1.3.77"/>
    </reaction>
</comment>
<proteinExistence type="inferred from homology"/>
<accession>K0KYL1</accession>
<gene>
    <name evidence="6" type="primary">UTR4</name>
    <name evidence="7" type="ORF">BN7_5757</name>
</gene>
<dbReference type="GO" id="GO:0005737">
    <property type="term" value="C:cytoplasm"/>
    <property type="evidence" value="ECO:0007669"/>
    <property type="project" value="UniProtKB-SubCell"/>
</dbReference>
<feature type="binding site" evidence="6">
    <location>
        <position position="171"/>
    </location>
    <ligand>
        <name>substrate</name>
    </ligand>
</feature>
<dbReference type="InterPro" id="IPR023214">
    <property type="entry name" value="HAD_sf"/>
</dbReference>
<comment type="subcellular location">
    <subcellularLocation>
        <location evidence="6">Cytoplasm</location>
    </subcellularLocation>
    <subcellularLocation>
        <location evidence="6">Nucleus</location>
    </subcellularLocation>
</comment>
<evidence type="ECO:0000313" key="7">
    <source>
        <dbReference type="EMBL" id="CCH46168.1"/>
    </source>
</evidence>
<dbReference type="Proteomes" id="UP000009328">
    <property type="component" value="Unassembled WGS sequence"/>
</dbReference>
<dbReference type="EMBL" id="CAIF01000232">
    <property type="protein sequence ID" value="CCH46168.1"/>
    <property type="molecule type" value="Genomic_DNA"/>
</dbReference>
<dbReference type="InterPro" id="IPR006439">
    <property type="entry name" value="HAD-SF_hydro_IA"/>
</dbReference>
<comment type="pathway">
    <text evidence="6">Amino-acid biosynthesis; L-methionine biosynthesis via salvage pathway; L-methionine from S-methyl-5-thio-alpha-D-ribose 1-phosphate: step 4/6.</text>
</comment>
<comment type="function">
    <text evidence="6">Bifunctional enzyme that catalyzes the enolization of 2,3-diketo-5-methylthiopentyl-1-phosphate (DK-MTP-1-P) into the intermediate 2-hydroxy-3-keto-5-methylthiopentenyl-1-phosphate (HK-MTPenyl-1-P), which is then dephosphorylated to form the acireductone 1,2-dihydroxy-3-keto-5-methylthiopentene (DHK-MTPene).</text>
</comment>
<dbReference type="InterPro" id="IPR027511">
    <property type="entry name" value="ENOPH1_eukaryotes"/>
</dbReference>
<dbReference type="GO" id="GO:0005634">
    <property type="term" value="C:nucleus"/>
    <property type="evidence" value="ECO:0007669"/>
    <property type="project" value="UniProtKB-SubCell"/>
</dbReference>
<dbReference type="InterPro" id="IPR036412">
    <property type="entry name" value="HAD-like_sf"/>
</dbReference>
<dbReference type="AlphaFoldDB" id="K0KYL1"/>
<comment type="cofactor">
    <cofactor evidence="6">
        <name>Mg(2+)</name>
        <dbReference type="ChEBI" id="CHEBI:18420"/>
    </cofactor>
    <text evidence="6">Binds 1 Mg(2+) ion per subunit.</text>
</comment>
<dbReference type="eggNOG" id="KOG2630">
    <property type="taxonomic scope" value="Eukaryota"/>
</dbReference>
<evidence type="ECO:0000256" key="6">
    <source>
        <dbReference type="HAMAP-Rule" id="MF_03117"/>
    </source>
</evidence>
<dbReference type="FunCoup" id="K0KYL1">
    <property type="interactions" value="647"/>
</dbReference>
<dbReference type="Gene3D" id="3.40.50.1000">
    <property type="entry name" value="HAD superfamily/HAD-like"/>
    <property type="match status" value="1"/>
</dbReference>
<comment type="similarity">
    <text evidence="6">Belongs to the HAD-like hydrolase superfamily. MasA/MtnC family.</text>
</comment>
<keyword evidence="3 6" id="KW-0378">Hydrolase</keyword>
<evidence type="ECO:0000256" key="5">
    <source>
        <dbReference type="ARBA" id="ARBA00023167"/>
    </source>
</evidence>
<comment type="pathway">
    <text evidence="6">Amino-acid biosynthesis; L-methionine biosynthesis via salvage pathway; L-methionine from S-methyl-5-thio-alpha-D-ribose 1-phosphate: step 3/6.</text>
</comment>
<keyword evidence="6" id="KW-0539">Nucleus</keyword>
<dbReference type="InParanoid" id="K0KYL1"/>
<keyword evidence="5 6" id="KW-0486">Methionine biosynthesis</keyword>
<name>K0KYL1_WICCF</name>
<dbReference type="NCBIfam" id="TIGR01549">
    <property type="entry name" value="HAD-SF-IA-v1"/>
    <property type="match status" value="1"/>
</dbReference>
<dbReference type="PANTHER" id="PTHR20371:SF1">
    <property type="entry name" value="ENOLASE-PHOSPHATASE E1"/>
    <property type="match status" value="1"/>
</dbReference>
<feature type="binding site" evidence="6">
    <location>
        <position position="196"/>
    </location>
    <ligand>
        <name>Mg(2+)</name>
        <dbReference type="ChEBI" id="CHEBI:18420"/>
    </ligand>
</feature>
<dbReference type="GO" id="GO:0000287">
    <property type="term" value="F:magnesium ion binding"/>
    <property type="evidence" value="ECO:0007669"/>
    <property type="project" value="UniProtKB-UniRule"/>
</dbReference>
<evidence type="ECO:0000256" key="2">
    <source>
        <dbReference type="ARBA" id="ARBA00022723"/>
    </source>
</evidence>
<dbReference type="SFLD" id="SFLDG01129">
    <property type="entry name" value="C1.5:_HAD__Beta-PGM__Phosphata"/>
    <property type="match status" value="1"/>
</dbReference>
<keyword evidence="6" id="KW-0963">Cytoplasm</keyword>
<evidence type="ECO:0000313" key="8">
    <source>
        <dbReference type="Proteomes" id="UP000009328"/>
    </source>
</evidence>
<comment type="caution">
    <text evidence="7">The sequence shown here is derived from an EMBL/GenBank/DDBJ whole genome shotgun (WGS) entry which is preliminary data.</text>
</comment>
<protein>
    <recommendedName>
        <fullName evidence="6">Enolase-phosphatase E1</fullName>
        <ecNumber evidence="6">3.1.3.77</ecNumber>
    </recommendedName>
    <alternativeName>
        <fullName evidence="6">2,3-diketo-5-methylthio-1-phosphopentane phosphatase</fullName>
    </alternativeName>
</protein>
<organism evidence="7 8">
    <name type="scientific">Wickerhamomyces ciferrii (strain ATCC 14091 / BCRC 22168 / CBS 111 / JCM 3599 / NBRC 0793 / NRRL Y-1031 F-60-10)</name>
    <name type="common">Yeast</name>
    <name type="synonym">Pichia ciferrii</name>
    <dbReference type="NCBI Taxonomy" id="1206466"/>
    <lineage>
        <taxon>Eukaryota</taxon>
        <taxon>Fungi</taxon>
        <taxon>Dikarya</taxon>
        <taxon>Ascomycota</taxon>
        <taxon>Saccharomycotina</taxon>
        <taxon>Saccharomycetes</taxon>
        <taxon>Phaffomycetales</taxon>
        <taxon>Wickerhamomycetaceae</taxon>
        <taxon>Wickerhamomyces</taxon>
    </lineage>
</organism>
<feature type="binding site" evidence="6">
    <location>
        <position position="15"/>
    </location>
    <ligand>
        <name>Mg(2+)</name>
        <dbReference type="ChEBI" id="CHEBI:18420"/>
    </ligand>
</feature>
<dbReference type="STRING" id="1206466.K0KYL1"/>
<sequence>MTQFNSINAIILDIEGTVAPISFVKETLFPYFLKEIPSILSKLQYPISSETSNVIEQIVSNFPKDITNSNESLLNHIKSLVNKDIKDSTLKSLQGFIWEKGYENGDIKAPVYDDAIKSIKNWSESKKVYIYSSGSVKAQKLLFKYVEFQNGVIDLNEYLSDYFDITTSGYKFEKSSYENIIQDIKQSSGNVLFLSDNVSEVSAAKEAGLKSLIVFRNGNGEVSKEDQDKYGLIKSFDELSV</sequence>
<evidence type="ECO:0000256" key="3">
    <source>
        <dbReference type="ARBA" id="ARBA00022801"/>
    </source>
</evidence>
<dbReference type="InterPro" id="IPR023943">
    <property type="entry name" value="Enolase-ppase_E1"/>
</dbReference>
<dbReference type="GO" id="GO:0043874">
    <property type="term" value="F:acireductone synthase activity"/>
    <property type="evidence" value="ECO:0007669"/>
    <property type="project" value="UniProtKB-EC"/>
</dbReference>
<evidence type="ECO:0000256" key="1">
    <source>
        <dbReference type="ARBA" id="ARBA00022605"/>
    </source>
</evidence>
<dbReference type="SUPFAM" id="SSF56784">
    <property type="entry name" value="HAD-like"/>
    <property type="match status" value="1"/>
</dbReference>
<dbReference type="SFLD" id="SFLDS00003">
    <property type="entry name" value="Haloacid_Dehalogenase"/>
    <property type="match status" value="1"/>
</dbReference>
<keyword evidence="2 6" id="KW-0479">Metal-binding</keyword>
<dbReference type="Pfam" id="PF00702">
    <property type="entry name" value="Hydrolase"/>
    <property type="match status" value="1"/>
</dbReference>
<feature type="binding site" evidence="6">
    <location>
        <position position="13"/>
    </location>
    <ligand>
        <name>Mg(2+)</name>
        <dbReference type="ChEBI" id="CHEBI:18420"/>
    </ligand>
</feature>
<dbReference type="SFLD" id="SFLDG01133">
    <property type="entry name" value="C1.5.4:_Enolase-phosphatase_Li"/>
    <property type="match status" value="1"/>
</dbReference>
<dbReference type="NCBIfam" id="TIGR01691">
    <property type="entry name" value="enolase-ppase"/>
    <property type="match status" value="1"/>
</dbReference>
<dbReference type="PANTHER" id="PTHR20371">
    <property type="entry name" value="ENOLASE-PHOSPHATASE E1"/>
    <property type="match status" value="1"/>
</dbReference>
<dbReference type="CDD" id="cd01629">
    <property type="entry name" value="HAD_EP"/>
    <property type="match status" value="1"/>
</dbReference>
<dbReference type="Gene3D" id="1.10.720.60">
    <property type="match status" value="1"/>
</dbReference>
<feature type="binding site" evidence="6">
    <location>
        <begin position="132"/>
        <end position="133"/>
    </location>
    <ligand>
        <name>substrate</name>
    </ligand>
</feature>
<dbReference type="GO" id="GO:0019509">
    <property type="term" value="P:L-methionine salvage from methylthioadenosine"/>
    <property type="evidence" value="ECO:0007669"/>
    <property type="project" value="UniProtKB-UniRule"/>
</dbReference>
<evidence type="ECO:0000256" key="4">
    <source>
        <dbReference type="ARBA" id="ARBA00022842"/>
    </source>
</evidence>
<dbReference type="UniPathway" id="UPA00904">
    <property type="reaction ID" value="UER00876"/>
</dbReference>
<dbReference type="EC" id="3.1.3.77" evidence="6"/>
<keyword evidence="1 6" id="KW-0028">Amino-acid biosynthesis</keyword>
<keyword evidence="8" id="KW-1185">Reference proteome</keyword>
<reference evidence="7 8" key="1">
    <citation type="journal article" date="2012" name="Eukaryot. Cell">
        <title>Draft genome sequence of Wickerhamomyces ciferrii NRRL Y-1031 F-60-10.</title>
        <authorList>
            <person name="Schneider J."/>
            <person name="Andrea H."/>
            <person name="Blom J."/>
            <person name="Jaenicke S."/>
            <person name="Ruckert C."/>
            <person name="Schorsch C."/>
            <person name="Szczepanowski R."/>
            <person name="Farwick M."/>
            <person name="Goesmann A."/>
            <person name="Puhler A."/>
            <person name="Schaffer S."/>
            <person name="Tauch A."/>
            <person name="Kohler T."/>
            <person name="Brinkrolf K."/>
        </authorList>
    </citation>
    <scope>NUCLEOTIDE SEQUENCE [LARGE SCALE GENOMIC DNA]</scope>
    <source>
        <strain evidence="8">ATCC 14091 / BCRC 22168 / CBS 111 / JCM 3599 / NBRC 0793 / NRRL Y-1031 F-60-10</strain>
    </source>
</reference>
<comment type="subunit">
    <text evidence="6">Monomer.</text>
</comment>
<keyword evidence="4 6" id="KW-0460">Magnesium</keyword>
<dbReference type="HOGENOM" id="CLU_023273_1_1_1"/>